<dbReference type="NCBIfam" id="TIGR01409">
    <property type="entry name" value="TAT_signal_seq"/>
    <property type="match status" value="1"/>
</dbReference>
<feature type="domain" description="Plastocyanin-like" evidence="4">
    <location>
        <begin position="262"/>
        <end position="340"/>
    </location>
</feature>
<evidence type="ECO:0000259" key="6">
    <source>
        <dbReference type="Pfam" id="PF07732"/>
    </source>
</evidence>
<keyword evidence="2" id="KW-0560">Oxidoreductase</keyword>
<dbReference type="InterPro" id="IPR033138">
    <property type="entry name" value="Cu_oxidase_CS"/>
</dbReference>
<evidence type="ECO:0000256" key="2">
    <source>
        <dbReference type="ARBA" id="ARBA00023002"/>
    </source>
</evidence>
<dbReference type="PANTHER" id="PTHR11709">
    <property type="entry name" value="MULTI-COPPER OXIDASE"/>
    <property type="match status" value="1"/>
</dbReference>
<sequence>MNRSPLAGHSHHWADYGQEDRENVMFRRQFLKTLAVGAAAISPLAQKSWALTSTGLLSPIELAVTKRSIEVNGRSASVFGLVQGNGRSGLVLDAEDGFNVLLSNTSDEATLIHWHGLTPPWEMDGVPDNPAALLAAGEKRHYRFDLAGGGTHWMHAHTLQEQSLLAAPLIVRTAEDRARDEQDVVILLHDFSFRSPEELLAELQQGSAMGGGHGGQMPMDHGSMMSNMAQMHGGGMPMGGMAMGGMGMGGMGMMDLNDIEYDAYLANDRTLDDPEIVQVEKGGRVRLRIINGATATAFTIDTGSVVGSLAAVDGMAIEPVTGTRFPISMGQRLDIVLQLPPGPESLPILALREGSEEQTGVILATADASISKVATRAPSAGPVLDLALEAMLEATSPLDERPATKTYPLILSGSMTGYSWGISGDAMAVNPDERVRIVMRNMSMMAHPMHLHGHHFQVVGINGQRIRGAVRDTVHVPPMAEVAIEFDANNPGRWPFHCHHLYHMAAGMMSFVSYNRAI</sequence>
<gene>
    <name evidence="7" type="ORF">NT26_0624</name>
</gene>
<dbReference type="STRING" id="1125847.NT26_0624"/>
<dbReference type="Pfam" id="PF07731">
    <property type="entry name" value="Cu-oxidase_2"/>
    <property type="match status" value="1"/>
</dbReference>
<organism evidence="7 8">
    <name type="scientific">Pseudorhizobium banfieldiae</name>
    <dbReference type="NCBI Taxonomy" id="1125847"/>
    <lineage>
        <taxon>Bacteria</taxon>
        <taxon>Pseudomonadati</taxon>
        <taxon>Pseudomonadota</taxon>
        <taxon>Alphaproteobacteria</taxon>
        <taxon>Hyphomicrobiales</taxon>
        <taxon>Rhizobiaceae</taxon>
        <taxon>Rhizobium/Agrobacterium group</taxon>
        <taxon>Pseudorhizobium</taxon>
    </lineage>
</organism>
<dbReference type="InterPro" id="IPR008972">
    <property type="entry name" value="Cupredoxin"/>
</dbReference>
<dbReference type="SUPFAM" id="SSF49503">
    <property type="entry name" value="Cupredoxins"/>
    <property type="match status" value="3"/>
</dbReference>
<dbReference type="CDD" id="cd13865">
    <property type="entry name" value="CuRO_1_LCC_like_3"/>
    <property type="match status" value="1"/>
</dbReference>
<dbReference type="Gene3D" id="2.60.40.420">
    <property type="entry name" value="Cupredoxins - blue copper proteins"/>
    <property type="match status" value="3"/>
</dbReference>
<accession>L0NB73</accession>
<dbReference type="CDD" id="cd13896">
    <property type="entry name" value="CuRO_3_CopA"/>
    <property type="match status" value="1"/>
</dbReference>
<dbReference type="Proteomes" id="UP000010792">
    <property type="component" value="Chromosome"/>
</dbReference>
<feature type="domain" description="Plastocyanin-like" evidence="6">
    <location>
        <begin position="91"/>
        <end position="173"/>
    </location>
</feature>
<dbReference type="EMBL" id="FO082820">
    <property type="protein sequence ID" value="CCF18348.1"/>
    <property type="molecule type" value="Genomic_DNA"/>
</dbReference>
<dbReference type="InterPro" id="IPR045087">
    <property type="entry name" value="Cu-oxidase_fam"/>
</dbReference>
<evidence type="ECO:0000259" key="5">
    <source>
        <dbReference type="Pfam" id="PF07731"/>
    </source>
</evidence>
<dbReference type="InterPro" id="IPR011707">
    <property type="entry name" value="Cu-oxidase-like_N"/>
</dbReference>
<dbReference type="GO" id="GO:0016491">
    <property type="term" value="F:oxidoreductase activity"/>
    <property type="evidence" value="ECO:0007669"/>
    <property type="project" value="UniProtKB-KW"/>
</dbReference>
<dbReference type="InterPro" id="IPR006311">
    <property type="entry name" value="TAT_signal"/>
</dbReference>
<dbReference type="Pfam" id="PF00394">
    <property type="entry name" value="Cu-oxidase"/>
    <property type="match status" value="1"/>
</dbReference>
<keyword evidence="3" id="KW-0186">Copper</keyword>
<dbReference type="Pfam" id="PF07732">
    <property type="entry name" value="Cu-oxidase_3"/>
    <property type="match status" value="1"/>
</dbReference>
<evidence type="ECO:0000313" key="7">
    <source>
        <dbReference type="EMBL" id="CCF18348.1"/>
    </source>
</evidence>
<dbReference type="PANTHER" id="PTHR11709:SF394">
    <property type="entry name" value="FI03373P-RELATED"/>
    <property type="match status" value="1"/>
</dbReference>
<reference evidence="7 8" key="1">
    <citation type="journal article" date="2013" name="Genome Biol. Evol.">
        <title>Life in an arsenic-containing gold mine: genome and physiology of the autotrophic arsenite-oxidizing bacterium rhizobium sp. NT-26.</title>
        <authorList>
            <person name="Andres J."/>
            <person name="Arsene-Ploetze F."/>
            <person name="Barbe V."/>
            <person name="Brochier-Armanet C."/>
            <person name="Cleiss-Arnold J."/>
            <person name="Coppee J.Y."/>
            <person name="Dillies M.A."/>
            <person name="Geist"/>
            <person name="L"/>
            <person name="Joublin A."/>
            <person name="Koechler S."/>
            <person name="Lassalle F."/>
            <person name="Marchal M."/>
            <person name="Medigue C."/>
            <person name="Muller D."/>
            <person name="Nesme X."/>
            <person name="Plewniak F."/>
            <person name="Proux C."/>
            <person name="Ramirez-Bahena M.H."/>
            <person name="Schenowitz C."/>
            <person name="Sismeiro O."/>
            <person name="Vallenet D."/>
            <person name="Santini J.M."/>
            <person name="Bertin P.N."/>
        </authorList>
    </citation>
    <scope>NUCLEOTIDE SEQUENCE [LARGE SCALE GENOMIC DNA]</scope>
    <source>
        <strain evidence="7 8">NT-26</strain>
    </source>
</reference>
<dbReference type="InterPro" id="IPR001117">
    <property type="entry name" value="Cu-oxidase_2nd"/>
</dbReference>
<dbReference type="InterPro" id="IPR011706">
    <property type="entry name" value="Cu-oxidase_C"/>
</dbReference>
<keyword evidence="1" id="KW-0479">Metal-binding</keyword>
<evidence type="ECO:0000259" key="4">
    <source>
        <dbReference type="Pfam" id="PF00394"/>
    </source>
</evidence>
<keyword evidence="8" id="KW-1185">Reference proteome</keyword>
<dbReference type="PROSITE" id="PS00080">
    <property type="entry name" value="MULTICOPPER_OXIDASE2"/>
    <property type="match status" value="1"/>
</dbReference>
<dbReference type="AlphaFoldDB" id="L0NB73"/>
<evidence type="ECO:0000256" key="3">
    <source>
        <dbReference type="ARBA" id="ARBA00023008"/>
    </source>
</evidence>
<dbReference type="GO" id="GO:0005507">
    <property type="term" value="F:copper ion binding"/>
    <property type="evidence" value="ECO:0007669"/>
    <property type="project" value="InterPro"/>
</dbReference>
<evidence type="ECO:0000256" key="1">
    <source>
        <dbReference type="ARBA" id="ARBA00022723"/>
    </source>
</evidence>
<proteinExistence type="predicted"/>
<dbReference type="InterPro" id="IPR034279">
    <property type="entry name" value="CuRO_3_CopA"/>
</dbReference>
<protein>
    <submittedName>
        <fullName evidence="7">Putative multicopper oxidase</fullName>
    </submittedName>
</protein>
<dbReference type="InterPro" id="IPR019546">
    <property type="entry name" value="TAT_signal_bac_arc"/>
</dbReference>
<dbReference type="PROSITE" id="PS00079">
    <property type="entry name" value="MULTICOPPER_OXIDASE1"/>
    <property type="match status" value="1"/>
</dbReference>
<dbReference type="KEGG" id="rht:NT26_0624"/>
<dbReference type="InterPro" id="IPR002355">
    <property type="entry name" value="Cu_oxidase_Cu_BS"/>
</dbReference>
<dbReference type="PROSITE" id="PS51318">
    <property type="entry name" value="TAT"/>
    <property type="match status" value="1"/>
</dbReference>
<name>L0NB73_9HYPH</name>
<dbReference type="CDD" id="cd13887">
    <property type="entry name" value="CuRO_2_MCO_like_2"/>
    <property type="match status" value="1"/>
</dbReference>
<evidence type="ECO:0000313" key="8">
    <source>
        <dbReference type="Proteomes" id="UP000010792"/>
    </source>
</evidence>
<feature type="domain" description="Plastocyanin-like" evidence="5">
    <location>
        <begin position="414"/>
        <end position="510"/>
    </location>
</feature>